<dbReference type="Gene3D" id="2.40.160.50">
    <property type="entry name" value="membrane protein fhac: a member of the omp85/tpsb transporter family"/>
    <property type="match status" value="1"/>
</dbReference>
<dbReference type="GO" id="GO:0019867">
    <property type="term" value="C:outer membrane"/>
    <property type="evidence" value="ECO:0007669"/>
    <property type="project" value="InterPro"/>
</dbReference>
<name>A0AAP8MH80_9GAMM</name>
<dbReference type="Proteomes" id="UP000235162">
    <property type="component" value="Unassembled WGS sequence"/>
</dbReference>
<feature type="domain" description="Bacterial surface antigen (D15)" evidence="3">
    <location>
        <begin position="204"/>
        <end position="409"/>
    </location>
</feature>
<evidence type="ECO:0000313" key="4">
    <source>
        <dbReference type="EMBL" id="PLW87805.1"/>
    </source>
</evidence>
<evidence type="ECO:0000256" key="1">
    <source>
        <dbReference type="ARBA" id="ARBA00004370"/>
    </source>
</evidence>
<dbReference type="InterPro" id="IPR000184">
    <property type="entry name" value="Bac_surfAg_D15"/>
</dbReference>
<reference evidence="4 5" key="1">
    <citation type="submission" date="2018-01" db="EMBL/GenBank/DDBJ databases">
        <title>The draft genome sequence of Halioglobus japonicus S1-36.</title>
        <authorList>
            <person name="Du Z.-J."/>
            <person name="Shi M.-J."/>
        </authorList>
    </citation>
    <scope>NUCLEOTIDE SEQUENCE [LARGE SCALE GENOMIC DNA]</scope>
    <source>
        <strain evidence="4 5">S1-36</strain>
    </source>
</reference>
<sequence>MLATVAQARPPVQVKSAVDRLENTGSLGEYMVLPYAFAAESTDTVLGVGGMRKGFYQDQMLVGGIAFAGEESWGAFAGVWDYNTPWSDRLFVSVTGMLGYYPQHRAYTWPRELDLPPDVIRPGANDSSEDLFLESSGDSNWWEMRFDYVLPTGKGRDSAIAHYELEGGLLVSEGSGGPQWNPLEHGVTVATLRQYNRYQSFEYERAGDLDGTIHAFELGLLHDNTDFPINPSQGSWQYMALHHDPAWLDSEDQWTFVEAEAAKYVPLGEDRFARQRVLALNAWTGYSPSWRETTNDIGGVRIEDAPPYLEGASLGGFYRMRGYRDARFHDKASIYASAELRYTLRYNPVKDVDWLRFLRLDWFQLVGFVEGGRVAPDYDSELLEDWHSDVGLGLRAMTGGIVVRFDVGWSDEGSNAWVMVGHPF</sequence>
<keyword evidence="2" id="KW-0472">Membrane</keyword>
<dbReference type="Pfam" id="PF01103">
    <property type="entry name" value="Omp85"/>
    <property type="match status" value="1"/>
</dbReference>
<evidence type="ECO:0000313" key="5">
    <source>
        <dbReference type="Proteomes" id="UP000235162"/>
    </source>
</evidence>
<organism evidence="4 5">
    <name type="scientific">Halioglobus japonicus</name>
    <dbReference type="NCBI Taxonomy" id="930805"/>
    <lineage>
        <taxon>Bacteria</taxon>
        <taxon>Pseudomonadati</taxon>
        <taxon>Pseudomonadota</taxon>
        <taxon>Gammaproteobacteria</taxon>
        <taxon>Cellvibrionales</taxon>
        <taxon>Halieaceae</taxon>
        <taxon>Halioglobus</taxon>
    </lineage>
</organism>
<accession>A0AAP8MH80</accession>
<keyword evidence="5" id="KW-1185">Reference proteome</keyword>
<dbReference type="AlphaFoldDB" id="A0AAP8MH80"/>
<protein>
    <recommendedName>
        <fullName evidence="3">Bacterial surface antigen (D15) domain-containing protein</fullName>
    </recommendedName>
</protein>
<evidence type="ECO:0000256" key="2">
    <source>
        <dbReference type="ARBA" id="ARBA00023136"/>
    </source>
</evidence>
<gene>
    <name evidence="4" type="ORF">C0029_04330</name>
</gene>
<comment type="subcellular location">
    <subcellularLocation>
        <location evidence="1">Membrane</location>
    </subcellularLocation>
</comment>
<dbReference type="EMBL" id="PKUR01000001">
    <property type="protein sequence ID" value="PLW87805.1"/>
    <property type="molecule type" value="Genomic_DNA"/>
</dbReference>
<proteinExistence type="predicted"/>
<evidence type="ECO:0000259" key="3">
    <source>
        <dbReference type="Pfam" id="PF01103"/>
    </source>
</evidence>
<comment type="caution">
    <text evidence="4">The sequence shown here is derived from an EMBL/GenBank/DDBJ whole genome shotgun (WGS) entry which is preliminary data.</text>
</comment>